<dbReference type="EMBL" id="BOPF01000013">
    <property type="protein sequence ID" value="GIJ46916.1"/>
    <property type="molecule type" value="Genomic_DNA"/>
</dbReference>
<organism evidence="2 3">
    <name type="scientific">Virgisporangium aliadipatigenens</name>
    <dbReference type="NCBI Taxonomy" id="741659"/>
    <lineage>
        <taxon>Bacteria</taxon>
        <taxon>Bacillati</taxon>
        <taxon>Actinomycetota</taxon>
        <taxon>Actinomycetes</taxon>
        <taxon>Micromonosporales</taxon>
        <taxon>Micromonosporaceae</taxon>
        <taxon>Virgisporangium</taxon>
    </lineage>
</organism>
<keyword evidence="1" id="KW-1133">Transmembrane helix</keyword>
<dbReference type="Proteomes" id="UP000619260">
    <property type="component" value="Unassembled WGS sequence"/>
</dbReference>
<name>A0A8J4DRC2_9ACTN</name>
<comment type="caution">
    <text evidence="2">The sequence shown here is derived from an EMBL/GenBank/DDBJ whole genome shotgun (WGS) entry which is preliminary data.</text>
</comment>
<gene>
    <name evidence="2" type="ORF">Val02_38020</name>
</gene>
<protein>
    <submittedName>
        <fullName evidence="2">Uncharacterized protein</fullName>
    </submittedName>
</protein>
<keyword evidence="1" id="KW-0472">Membrane</keyword>
<evidence type="ECO:0000313" key="3">
    <source>
        <dbReference type="Proteomes" id="UP000619260"/>
    </source>
</evidence>
<dbReference type="RefSeq" id="WP_203900447.1">
    <property type="nucleotide sequence ID" value="NZ_BOPF01000013.1"/>
</dbReference>
<feature type="transmembrane region" description="Helical" evidence="1">
    <location>
        <begin position="34"/>
        <end position="52"/>
    </location>
</feature>
<feature type="transmembrane region" description="Helical" evidence="1">
    <location>
        <begin position="7"/>
        <end position="28"/>
    </location>
</feature>
<evidence type="ECO:0000256" key="1">
    <source>
        <dbReference type="SAM" id="Phobius"/>
    </source>
</evidence>
<evidence type="ECO:0000313" key="2">
    <source>
        <dbReference type="EMBL" id="GIJ46916.1"/>
    </source>
</evidence>
<dbReference type="AlphaFoldDB" id="A0A8J4DRC2"/>
<keyword evidence="1" id="KW-0812">Transmembrane</keyword>
<accession>A0A8J4DRC2</accession>
<keyword evidence="3" id="KW-1185">Reference proteome</keyword>
<sequence length="81" mass="8771">MNAAKLFTLLVLPLVGLVLVGMVAIWAFKALLGLVVYLLIGAGVVIGGMYLYGRAKKAVGSGTRTRYRIDAAAETYRQRNR</sequence>
<proteinExistence type="predicted"/>
<reference evidence="2" key="1">
    <citation type="submission" date="2021-01" db="EMBL/GenBank/DDBJ databases">
        <title>Whole genome shotgun sequence of Virgisporangium aliadipatigenens NBRC 105644.</title>
        <authorList>
            <person name="Komaki H."/>
            <person name="Tamura T."/>
        </authorList>
    </citation>
    <scope>NUCLEOTIDE SEQUENCE</scope>
    <source>
        <strain evidence="2">NBRC 105644</strain>
    </source>
</reference>